<evidence type="ECO:0000313" key="1">
    <source>
        <dbReference type="EMBL" id="CAG8473688.1"/>
    </source>
</evidence>
<comment type="caution">
    <text evidence="1">The sequence shown here is derived from an EMBL/GenBank/DDBJ whole genome shotgun (WGS) entry which is preliminary data.</text>
</comment>
<proteinExistence type="predicted"/>
<reference evidence="1" key="1">
    <citation type="submission" date="2021-06" db="EMBL/GenBank/DDBJ databases">
        <authorList>
            <person name="Kallberg Y."/>
            <person name="Tangrot J."/>
            <person name="Rosling A."/>
        </authorList>
    </citation>
    <scope>NUCLEOTIDE SEQUENCE</scope>
    <source>
        <strain evidence="1">AU212A</strain>
    </source>
</reference>
<name>A0ACA9KHF0_9GLOM</name>
<evidence type="ECO:0000313" key="2">
    <source>
        <dbReference type="Proteomes" id="UP000789860"/>
    </source>
</evidence>
<keyword evidence="2" id="KW-1185">Reference proteome</keyword>
<dbReference type="Proteomes" id="UP000789860">
    <property type="component" value="Unassembled WGS sequence"/>
</dbReference>
<accession>A0ACA9KHF0</accession>
<organism evidence="1 2">
    <name type="scientific">Scutellospora calospora</name>
    <dbReference type="NCBI Taxonomy" id="85575"/>
    <lineage>
        <taxon>Eukaryota</taxon>
        <taxon>Fungi</taxon>
        <taxon>Fungi incertae sedis</taxon>
        <taxon>Mucoromycota</taxon>
        <taxon>Glomeromycotina</taxon>
        <taxon>Glomeromycetes</taxon>
        <taxon>Diversisporales</taxon>
        <taxon>Gigasporaceae</taxon>
        <taxon>Scutellospora</taxon>
    </lineage>
</organism>
<protein>
    <submittedName>
        <fullName evidence="1">6456_t:CDS:1</fullName>
    </submittedName>
</protein>
<dbReference type="EMBL" id="CAJVPM010001780">
    <property type="protein sequence ID" value="CAG8473688.1"/>
    <property type="molecule type" value="Genomic_DNA"/>
</dbReference>
<gene>
    <name evidence="1" type="ORF">SCALOS_LOCUS2139</name>
</gene>
<sequence>MKYLKKLLKFKKKFANSYKIDIELHLASAGTFYRGIDILANTKLTVSSKTILRYKQQIVENHFDKINKYFNEQINYLYIFNLNNFYSIHEIYQLDTTFLSSVKHFVICIAKKINLLTSVLANYDNIFLFNPVNIDAENLCEYLSQKYSSLFDISYNNSKL</sequence>